<keyword evidence="3" id="KW-1185">Reference proteome</keyword>
<dbReference type="EMBL" id="CP138581">
    <property type="protein sequence ID" value="WPG98950.1"/>
    <property type="molecule type" value="Genomic_DNA"/>
</dbReference>
<accession>A0AAQ3R836</accession>
<sequence length="190" mass="21280">MDRMTMLPWFCAVRNDGVHLDHIEAATLEQIATANRELMPAPKSPSSKPNIYGTMTAPFAASFRIDSLSHLANAVLGFESYRSPRVQEEIEVLLSPGCMKYITTTRCRIATAVRCAMHELLSYEMETFGDQSYFYREGLKDCSSAGSTPSAYELPVDGWLQREEEADEYEKEGDHSEEEMPMANSTACKA</sequence>
<evidence type="ECO:0000256" key="1">
    <source>
        <dbReference type="SAM" id="MobiDB-lite"/>
    </source>
</evidence>
<protein>
    <submittedName>
        <fullName evidence="2">Uncharacterized protein</fullName>
    </submittedName>
</protein>
<evidence type="ECO:0000313" key="3">
    <source>
        <dbReference type="Proteomes" id="UP001303373"/>
    </source>
</evidence>
<proteinExistence type="predicted"/>
<name>A0AAQ3R836_9PEZI</name>
<dbReference type="AlphaFoldDB" id="A0AAQ3R836"/>
<evidence type="ECO:0000313" key="2">
    <source>
        <dbReference type="EMBL" id="WPG98950.1"/>
    </source>
</evidence>
<reference evidence="2 3" key="1">
    <citation type="submission" date="2023-11" db="EMBL/GenBank/DDBJ databases">
        <title>An acidophilic fungus is an integral part of prey digestion in a carnivorous sundew plant.</title>
        <authorList>
            <person name="Tsai I.J."/>
        </authorList>
    </citation>
    <scope>NUCLEOTIDE SEQUENCE [LARGE SCALE GENOMIC DNA]</scope>
    <source>
        <strain evidence="2">169a</strain>
    </source>
</reference>
<feature type="compositionally biased region" description="Acidic residues" evidence="1">
    <location>
        <begin position="164"/>
        <end position="180"/>
    </location>
</feature>
<gene>
    <name evidence="2" type="ORF">R9X50_00175200</name>
</gene>
<dbReference type="Proteomes" id="UP001303373">
    <property type="component" value="Chromosome 2"/>
</dbReference>
<organism evidence="2 3">
    <name type="scientific">Acrodontium crateriforme</name>
    <dbReference type="NCBI Taxonomy" id="150365"/>
    <lineage>
        <taxon>Eukaryota</taxon>
        <taxon>Fungi</taxon>
        <taxon>Dikarya</taxon>
        <taxon>Ascomycota</taxon>
        <taxon>Pezizomycotina</taxon>
        <taxon>Dothideomycetes</taxon>
        <taxon>Dothideomycetidae</taxon>
        <taxon>Mycosphaerellales</taxon>
        <taxon>Teratosphaeriaceae</taxon>
        <taxon>Acrodontium</taxon>
    </lineage>
</organism>
<feature type="region of interest" description="Disordered" evidence="1">
    <location>
        <begin position="163"/>
        <end position="190"/>
    </location>
</feature>